<dbReference type="Pfam" id="PF13193">
    <property type="entry name" value="AMP-binding_C"/>
    <property type="match status" value="1"/>
</dbReference>
<dbReference type="GO" id="GO:0005524">
    <property type="term" value="F:ATP binding"/>
    <property type="evidence" value="ECO:0007669"/>
    <property type="project" value="UniProtKB-KW"/>
</dbReference>
<evidence type="ECO:0000256" key="3">
    <source>
        <dbReference type="ARBA" id="ARBA00022598"/>
    </source>
</evidence>
<dbReference type="Proteomes" id="UP000036987">
    <property type="component" value="Unassembled WGS sequence"/>
</dbReference>
<keyword evidence="3" id="KW-0436">Ligase</keyword>
<dbReference type="SUPFAM" id="SSF56801">
    <property type="entry name" value="Acetyl-CoA synthetase-like"/>
    <property type="match status" value="1"/>
</dbReference>
<sequence>MLLRHPNVADAAVIPMKDELAGEVPVAFIVRSSDSDVTEDELKKYISKQVI</sequence>
<keyword evidence="4" id="KW-0067">ATP-binding</keyword>
<dbReference type="GO" id="GO:0016207">
    <property type="term" value="F:4-coumarate-CoA ligase activity"/>
    <property type="evidence" value="ECO:0007669"/>
    <property type="project" value="UniProtKB-EC"/>
</dbReference>
<dbReference type="PANTHER" id="PTHR24096">
    <property type="entry name" value="LONG-CHAIN-FATTY-ACID--COA LIGASE"/>
    <property type="match status" value="1"/>
</dbReference>
<gene>
    <name evidence="7" type="ORF">ZOSMA_524G00010</name>
</gene>
<dbReference type="AlphaFoldDB" id="A0A0K9NXL2"/>
<proteinExistence type="inferred from homology"/>
<reference evidence="8" key="1">
    <citation type="journal article" date="2016" name="Nature">
        <title>The genome of the seagrass Zostera marina reveals angiosperm adaptation to the sea.</title>
        <authorList>
            <person name="Olsen J.L."/>
            <person name="Rouze P."/>
            <person name="Verhelst B."/>
            <person name="Lin Y.-C."/>
            <person name="Bayer T."/>
            <person name="Collen J."/>
            <person name="Dattolo E."/>
            <person name="De Paoli E."/>
            <person name="Dittami S."/>
            <person name="Maumus F."/>
            <person name="Michel G."/>
            <person name="Kersting A."/>
            <person name="Lauritano C."/>
            <person name="Lohaus R."/>
            <person name="Toepel M."/>
            <person name="Tonon T."/>
            <person name="Vanneste K."/>
            <person name="Amirebrahimi M."/>
            <person name="Brakel J."/>
            <person name="Bostroem C."/>
            <person name="Chovatia M."/>
            <person name="Grimwood J."/>
            <person name="Jenkins J.W."/>
            <person name="Jueterbock A."/>
            <person name="Mraz A."/>
            <person name="Stam W.T."/>
            <person name="Tice H."/>
            <person name="Bornberg-Bauer E."/>
            <person name="Green P.J."/>
            <person name="Pearson G.A."/>
            <person name="Procaccini G."/>
            <person name="Duarte C.M."/>
            <person name="Schmutz J."/>
            <person name="Reusch T.B.H."/>
            <person name="Van de Peer Y."/>
        </authorList>
    </citation>
    <scope>NUCLEOTIDE SEQUENCE [LARGE SCALE GENOMIC DNA]</scope>
    <source>
        <strain evidence="8">cv. Finnish</strain>
    </source>
</reference>
<dbReference type="OMA" id="YYTAISR"/>
<protein>
    <recommendedName>
        <fullName evidence="2">4-coumarate--CoA ligase</fullName>
        <ecNumber evidence="2">6.2.1.12</ecNumber>
    </recommendedName>
</protein>
<name>A0A0K9NXL2_ZOSMR</name>
<dbReference type="InterPro" id="IPR025110">
    <property type="entry name" value="AMP-bd_C"/>
</dbReference>
<evidence type="ECO:0000259" key="6">
    <source>
        <dbReference type="Pfam" id="PF13193"/>
    </source>
</evidence>
<evidence type="ECO:0000256" key="1">
    <source>
        <dbReference type="ARBA" id="ARBA00006432"/>
    </source>
</evidence>
<dbReference type="EMBL" id="LFYR01001477">
    <property type="protein sequence ID" value="KMZ61499.1"/>
    <property type="molecule type" value="Genomic_DNA"/>
</dbReference>
<dbReference type="OrthoDB" id="10253869at2759"/>
<evidence type="ECO:0000256" key="4">
    <source>
        <dbReference type="ARBA" id="ARBA00022840"/>
    </source>
</evidence>
<comment type="caution">
    <text evidence="7">The sequence shown here is derived from an EMBL/GenBank/DDBJ whole genome shotgun (WGS) entry which is preliminary data.</text>
</comment>
<feature type="domain" description="AMP-binding enzyme C-terminal" evidence="6">
    <location>
        <begin position="2"/>
        <end position="49"/>
    </location>
</feature>
<dbReference type="STRING" id="29655.A0A0K9NXL2"/>
<dbReference type="InterPro" id="IPR045851">
    <property type="entry name" value="AMP-bd_C_sf"/>
</dbReference>
<accession>A0A0K9NXL2</accession>
<organism evidence="7 8">
    <name type="scientific">Zostera marina</name>
    <name type="common">Eelgrass</name>
    <dbReference type="NCBI Taxonomy" id="29655"/>
    <lineage>
        <taxon>Eukaryota</taxon>
        <taxon>Viridiplantae</taxon>
        <taxon>Streptophyta</taxon>
        <taxon>Embryophyta</taxon>
        <taxon>Tracheophyta</taxon>
        <taxon>Spermatophyta</taxon>
        <taxon>Magnoliopsida</taxon>
        <taxon>Liliopsida</taxon>
        <taxon>Zosteraceae</taxon>
        <taxon>Zostera</taxon>
    </lineage>
</organism>
<dbReference type="EC" id="6.2.1.12" evidence="2"/>
<evidence type="ECO:0000256" key="2">
    <source>
        <dbReference type="ARBA" id="ARBA00012959"/>
    </source>
</evidence>
<evidence type="ECO:0000256" key="5">
    <source>
        <dbReference type="ARBA" id="ARBA00034252"/>
    </source>
</evidence>
<evidence type="ECO:0000313" key="7">
    <source>
        <dbReference type="EMBL" id="KMZ61499.1"/>
    </source>
</evidence>
<comment type="similarity">
    <text evidence="1">Belongs to the ATP-dependent AMP-binding enzyme family.</text>
</comment>
<comment type="catalytic activity">
    <reaction evidence="5">
        <text>(E)-4-coumarate + ATP + CoA = (E)-4-coumaroyl-CoA + AMP + diphosphate</text>
        <dbReference type="Rhea" id="RHEA:19641"/>
        <dbReference type="ChEBI" id="CHEBI:12876"/>
        <dbReference type="ChEBI" id="CHEBI:30616"/>
        <dbReference type="ChEBI" id="CHEBI:33019"/>
        <dbReference type="ChEBI" id="CHEBI:57287"/>
        <dbReference type="ChEBI" id="CHEBI:85008"/>
        <dbReference type="ChEBI" id="CHEBI:456215"/>
        <dbReference type="EC" id="6.2.1.12"/>
    </reaction>
    <physiologicalReaction direction="left-to-right" evidence="5">
        <dbReference type="Rhea" id="RHEA:19642"/>
    </physiologicalReaction>
</comment>
<keyword evidence="8" id="KW-1185">Reference proteome</keyword>
<evidence type="ECO:0000313" key="8">
    <source>
        <dbReference type="Proteomes" id="UP000036987"/>
    </source>
</evidence>
<dbReference type="PANTHER" id="PTHR24096:SF149">
    <property type="entry name" value="AMP-BINDING DOMAIN-CONTAINING PROTEIN-RELATED"/>
    <property type="match status" value="1"/>
</dbReference>
<keyword evidence="4" id="KW-0547">Nucleotide-binding</keyword>
<dbReference type="Gene3D" id="3.30.300.30">
    <property type="match status" value="1"/>
</dbReference>